<evidence type="ECO:0000313" key="4">
    <source>
        <dbReference type="Proteomes" id="UP000277671"/>
    </source>
</evidence>
<dbReference type="Pfam" id="PF17778">
    <property type="entry name" value="WHD_BLACT"/>
    <property type="match status" value="1"/>
</dbReference>
<dbReference type="Proteomes" id="UP000277671">
    <property type="component" value="Unassembled WGS sequence"/>
</dbReference>
<gene>
    <name evidence="3" type="ORF">BDK92_3908</name>
</gene>
<proteinExistence type="predicted"/>
<protein>
    <submittedName>
        <fullName evidence="3">Glyoxylase-like metal-dependent hydrolase (Beta-lactamase superfamily II)</fullName>
    </submittedName>
</protein>
<comment type="caution">
    <text evidence="3">The sequence shown here is derived from an EMBL/GenBank/DDBJ whole genome shotgun (WGS) entry which is preliminary data.</text>
</comment>
<keyword evidence="4" id="KW-1185">Reference proteome</keyword>
<feature type="compositionally biased region" description="Basic and acidic residues" evidence="1">
    <location>
        <begin position="270"/>
        <end position="281"/>
    </location>
</feature>
<dbReference type="SMART" id="SM00849">
    <property type="entry name" value="Lactamase_B"/>
    <property type="match status" value="1"/>
</dbReference>
<dbReference type="InterPro" id="IPR050662">
    <property type="entry name" value="Sec-metab_biosynth-thioest"/>
</dbReference>
<dbReference type="PANTHER" id="PTHR23131">
    <property type="entry name" value="ENDORIBONUCLEASE LACTB2"/>
    <property type="match status" value="1"/>
</dbReference>
<dbReference type="InterPro" id="IPR036866">
    <property type="entry name" value="RibonucZ/Hydroxyglut_hydro"/>
</dbReference>
<dbReference type="OrthoDB" id="9788263at2"/>
<dbReference type="EMBL" id="RBKT01000001">
    <property type="protein sequence ID" value="RKR89553.1"/>
    <property type="molecule type" value="Genomic_DNA"/>
</dbReference>
<sequence length="308" mass="32520">MTGHVSAPAAALVDQLPSWVTLLRAPNPGPMTLDGTNTWLLRAPGQDTGVVIDPGPADEEHLARIASHGPIGFILITHGHADHVEGARRLSDLLGGVRVFAADPTHCVGTVPLDPTESFDAYGLGFDALDTPGHTRDSVCFLVEPTTSLDGEAQAAVFTGDTILGRGTTVVAHPDGDLGQYLDSLELLTSYDGLPALPGHGPALADCAAAARFYLAHRRARLDQVRQAVAAGATTASEVVAVVYADVDRSLWWAAEWSVRAQLDYLDRRERDLDRRERDGDPAGAGQEVGFSGQERESGPGVSGLDLP</sequence>
<dbReference type="CDD" id="cd16278">
    <property type="entry name" value="metallo-hydrolase-like_MBL-fold"/>
    <property type="match status" value="1"/>
</dbReference>
<reference evidence="3 4" key="1">
    <citation type="submission" date="2018-10" db="EMBL/GenBank/DDBJ databases">
        <title>Sequencing the genomes of 1000 actinobacteria strains.</title>
        <authorList>
            <person name="Klenk H.-P."/>
        </authorList>
    </citation>
    <scope>NUCLEOTIDE SEQUENCE [LARGE SCALE GENOMIC DNA]</scope>
    <source>
        <strain evidence="3 4">DSM 45175</strain>
    </source>
</reference>
<dbReference type="PANTHER" id="PTHR23131:SF0">
    <property type="entry name" value="ENDORIBONUCLEASE LACTB2"/>
    <property type="match status" value="1"/>
</dbReference>
<dbReference type="RefSeq" id="WP_121157974.1">
    <property type="nucleotide sequence ID" value="NZ_RBKT01000001.1"/>
</dbReference>
<name>A0A495JKW5_9ACTN</name>
<dbReference type="Pfam" id="PF00753">
    <property type="entry name" value="Lactamase_B"/>
    <property type="match status" value="1"/>
</dbReference>
<evidence type="ECO:0000313" key="3">
    <source>
        <dbReference type="EMBL" id="RKR89553.1"/>
    </source>
</evidence>
<feature type="domain" description="Metallo-beta-lactamase" evidence="2">
    <location>
        <begin position="35"/>
        <end position="200"/>
    </location>
</feature>
<organism evidence="3 4">
    <name type="scientific">Micromonospora pisi</name>
    <dbReference type="NCBI Taxonomy" id="589240"/>
    <lineage>
        <taxon>Bacteria</taxon>
        <taxon>Bacillati</taxon>
        <taxon>Actinomycetota</taxon>
        <taxon>Actinomycetes</taxon>
        <taxon>Micromonosporales</taxon>
        <taxon>Micromonosporaceae</taxon>
        <taxon>Micromonospora</taxon>
    </lineage>
</organism>
<dbReference type="Gene3D" id="1.10.10.10">
    <property type="entry name" value="Winged helix-like DNA-binding domain superfamily/Winged helix DNA-binding domain"/>
    <property type="match status" value="1"/>
</dbReference>
<accession>A0A495JKW5</accession>
<dbReference type="InterPro" id="IPR001279">
    <property type="entry name" value="Metallo-B-lactamas"/>
</dbReference>
<dbReference type="SUPFAM" id="SSF56281">
    <property type="entry name" value="Metallo-hydrolase/oxidoreductase"/>
    <property type="match status" value="1"/>
</dbReference>
<dbReference type="Gene3D" id="3.60.15.10">
    <property type="entry name" value="Ribonuclease Z/Hydroxyacylglutathione hydrolase-like"/>
    <property type="match status" value="1"/>
</dbReference>
<dbReference type="InterPro" id="IPR041516">
    <property type="entry name" value="LACTB2_WH"/>
</dbReference>
<dbReference type="AlphaFoldDB" id="A0A495JKW5"/>
<dbReference type="GO" id="GO:0016787">
    <property type="term" value="F:hydrolase activity"/>
    <property type="evidence" value="ECO:0007669"/>
    <property type="project" value="UniProtKB-KW"/>
</dbReference>
<dbReference type="InterPro" id="IPR036388">
    <property type="entry name" value="WH-like_DNA-bd_sf"/>
</dbReference>
<evidence type="ECO:0000259" key="2">
    <source>
        <dbReference type="SMART" id="SM00849"/>
    </source>
</evidence>
<keyword evidence="3" id="KW-0378">Hydrolase</keyword>
<feature type="region of interest" description="Disordered" evidence="1">
    <location>
        <begin position="270"/>
        <end position="308"/>
    </location>
</feature>
<evidence type="ECO:0000256" key="1">
    <source>
        <dbReference type="SAM" id="MobiDB-lite"/>
    </source>
</evidence>